<keyword evidence="2" id="KW-1185">Reference proteome</keyword>
<dbReference type="EMBL" id="LKBH01000215">
    <property type="protein sequence ID" value="KQB34829.1"/>
    <property type="molecule type" value="Genomic_DNA"/>
</dbReference>
<evidence type="ECO:0000313" key="1">
    <source>
        <dbReference type="EMBL" id="KQB34829.1"/>
    </source>
</evidence>
<sequence>MLIYCIFKKNNGFIMYSEKSTLTNSIITHQGHIINKKQILKHPKQFKESIKKLSSIFYIHANQKIMLIYYNLREKNHFLYILFKIKALKGIIMPKTSLISKNAIYGYNFPFKMPFHPGPDINEPLPEDPGDDSDD</sequence>
<dbReference type="AlphaFoldDB" id="A0A0Q1B4G8"/>
<gene>
    <name evidence="1" type="ORF">AOG55_08960</name>
</gene>
<accession>A0A0Q1B4G8</accession>
<evidence type="ECO:0000313" key="2">
    <source>
        <dbReference type="Proteomes" id="UP000050301"/>
    </source>
</evidence>
<comment type="caution">
    <text evidence="1">The sequence shown here is derived from an EMBL/GenBank/DDBJ whole genome shotgun (WGS) entry which is preliminary data.</text>
</comment>
<name>A0A0Q1B4G8_9ARCH</name>
<dbReference type="InParanoid" id="A0A0Q1B4G8"/>
<organism evidence="1 2">
    <name type="scientific">Acidiplasma cupricumulans</name>
    <dbReference type="NCBI Taxonomy" id="312540"/>
    <lineage>
        <taxon>Archaea</taxon>
        <taxon>Methanobacteriati</taxon>
        <taxon>Thermoplasmatota</taxon>
        <taxon>Thermoplasmata</taxon>
        <taxon>Thermoplasmatales</taxon>
        <taxon>Ferroplasmaceae</taxon>
        <taxon>Acidiplasma</taxon>
    </lineage>
</organism>
<proteinExistence type="predicted"/>
<protein>
    <submittedName>
        <fullName evidence="1">Uncharacterized protein</fullName>
    </submittedName>
</protein>
<reference evidence="1 2" key="1">
    <citation type="submission" date="2015-09" db="EMBL/GenBank/DDBJ databases">
        <title>Heavy metals and arsenic resistance mechanisms in polyextremophilic archaea of the family Ferroplasmaceae.</title>
        <authorList>
            <person name="Bulaev A.G."/>
            <person name="Kanygina A.V."/>
        </authorList>
    </citation>
    <scope>NUCLEOTIDE SEQUENCE [LARGE SCALE GENOMIC DNA]</scope>
    <source>
        <strain evidence="1 2">BH2</strain>
    </source>
</reference>
<dbReference type="Proteomes" id="UP000050301">
    <property type="component" value="Unassembled WGS sequence"/>
</dbReference>